<feature type="domain" description="Effector-associated" evidence="1">
    <location>
        <begin position="5"/>
        <end position="75"/>
    </location>
</feature>
<comment type="caution">
    <text evidence="3">The sequence shown here is derived from an EMBL/GenBank/DDBJ whole genome shotgun (WGS) entry which is preliminary data.</text>
</comment>
<reference evidence="3 4" key="1">
    <citation type="submission" date="2023-01" db="EMBL/GenBank/DDBJ databases">
        <title>Genomes from the Australian National Cyanobacteria Reference Collection.</title>
        <authorList>
            <person name="Willis A."/>
            <person name="Lee E.M.F."/>
        </authorList>
    </citation>
    <scope>NUCLEOTIDE SEQUENCE [LARGE SCALE GENOMIC DNA]</scope>
    <source>
        <strain evidence="3 4">CS-1226</strain>
    </source>
</reference>
<dbReference type="EMBL" id="JAQMUC010000055">
    <property type="protein sequence ID" value="MDB9536098.1"/>
    <property type="molecule type" value="Genomic_DNA"/>
</dbReference>
<dbReference type="Pfam" id="PF19958">
    <property type="entry name" value="EAD6"/>
    <property type="match status" value="1"/>
</dbReference>
<evidence type="ECO:0000259" key="1">
    <source>
        <dbReference type="Pfam" id="PF19958"/>
    </source>
</evidence>
<evidence type="ECO:0000313" key="3">
    <source>
        <dbReference type="EMBL" id="MDB9536098.1"/>
    </source>
</evidence>
<evidence type="ECO:0000313" key="4">
    <source>
        <dbReference type="Proteomes" id="UP001211249"/>
    </source>
</evidence>
<dbReference type="Proteomes" id="UP001211249">
    <property type="component" value="Unassembled WGS sequence"/>
</dbReference>
<keyword evidence="4" id="KW-1185">Reference proteome</keyword>
<evidence type="ECO:0000259" key="2">
    <source>
        <dbReference type="Pfam" id="PF20028"/>
    </source>
</evidence>
<dbReference type="InterPro" id="IPR045450">
    <property type="entry name" value="VMAP_C"/>
</dbReference>
<dbReference type="InterPro" id="IPR045433">
    <property type="entry name" value="EAD6"/>
</dbReference>
<accession>A0ABT5AH60</accession>
<sequence length="394" mass="46511">MLLKDEDRKNLRNLIQNTFTEQQLKDILTENEQTLRGNLYDVVEGTTYQSKLINLVKHLDQNDLINTFLEILSNENQNFASQIQSFITQENTSDQQNTNNIISYLFFIVEPKSSKEFFIKAECVLFGNNKCKQQELERFPIELSEKEEFRIYSEKEIIDYVCKSIEEMKKELNRQKIILSNSPIIELFVPISLLGTDFDIKQILHPDQFTVKEKQKPEKTPIGNLYPLIVRSYERFFQNDVNDPSSIEYRKKLKLLQDSINNTQEFIQQKDVYHLINDPFPQKSERDKNFSKILRKGFPLCLWTRYKDIDKSSQINDYLERILKIDDNHYPGYCKFYKILINIHDIRKKDMTDKEDKGKGDKGDFGYNLGVLFDHDKIPTAANQLISPNMARKV</sequence>
<organism evidence="3 4">
    <name type="scientific">Dolichospermum planctonicum CS-1226</name>
    <dbReference type="NCBI Taxonomy" id="3021751"/>
    <lineage>
        <taxon>Bacteria</taxon>
        <taxon>Bacillati</taxon>
        <taxon>Cyanobacteriota</taxon>
        <taxon>Cyanophyceae</taxon>
        <taxon>Nostocales</taxon>
        <taxon>Aphanizomenonaceae</taxon>
        <taxon>Dolichospermum</taxon>
        <taxon>Dolichospermum planctonicum</taxon>
    </lineage>
</organism>
<gene>
    <name evidence="3" type="ORF">PN451_09670</name>
</gene>
<dbReference type="Pfam" id="PF20028">
    <property type="entry name" value="VMAP-C"/>
    <property type="match status" value="1"/>
</dbReference>
<feature type="domain" description="vWA-MoxR associated protein C-terminal" evidence="2">
    <location>
        <begin position="163"/>
        <end position="374"/>
    </location>
</feature>
<protein>
    <submittedName>
        <fullName evidence="3">Uncharacterized protein</fullName>
    </submittedName>
</protein>
<proteinExistence type="predicted"/>
<dbReference type="RefSeq" id="WP_271795945.1">
    <property type="nucleotide sequence ID" value="NZ_JAQMUC010000055.1"/>
</dbReference>
<name>A0ABT5AH60_9CYAN</name>